<dbReference type="Proteomes" id="UP000001625">
    <property type="component" value="Chromosome"/>
</dbReference>
<organism evidence="13 14">
    <name type="scientific">Sideroxydans lithotrophicus (strain ES-1)</name>
    <dbReference type="NCBI Taxonomy" id="580332"/>
    <lineage>
        <taxon>Bacteria</taxon>
        <taxon>Pseudomonadati</taxon>
        <taxon>Pseudomonadota</taxon>
        <taxon>Betaproteobacteria</taxon>
        <taxon>Nitrosomonadales</taxon>
        <taxon>Gallionellaceae</taxon>
        <taxon>Sideroxydans</taxon>
    </lineage>
</organism>
<dbReference type="Gene3D" id="1.10.8.60">
    <property type="match status" value="1"/>
</dbReference>
<dbReference type="PRINTS" id="PR00300">
    <property type="entry name" value="CLPPROTEASEA"/>
</dbReference>
<dbReference type="InterPro" id="IPR001270">
    <property type="entry name" value="ClpA/B"/>
</dbReference>
<keyword evidence="7" id="KW-0862">Zinc</keyword>
<dbReference type="InterPro" id="IPR012763">
    <property type="entry name" value="DNA_pol_III_sug/sutau_N"/>
</dbReference>
<dbReference type="NCBIfam" id="NF005942">
    <property type="entry name" value="PRK07994.1"/>
    <property type="match status" value="1"/>
</dbReference>
<dbReference type="FunFam" id="1.10.8.60:FF:000013">
    <property type="entry name" value="DNA polymerase III subunit gamma/tau"/>
    <property type="match status" value="1"/>
</dbReference>
<protein>
    <recommendedName>
        <fullName evidence="11">DNA polymerase III subunit gamma/tau</fullName>
        <ecNumber evidence="11">2.7.7.7</ecNumber>
    </recommendedName>
</protein>
<comment type="similarity">
    <text evidence="1 11">Belongs to the DnaX/STICHEL family.</text>
</comment>
<accession>D5CRB6</accession>
<keyword evidence="4 11" id="KW-0235">DNA replication</keyword>
<dbReference type="Pfam" id="PF12170">
    <property type="entry name" value="DNA_pol3_tau_5"/>
    <property type="match status" value="1"/>
</dbReference>
<dbReference type="CDD" id="cd00009">
    <property type="entry name" value="AAA"/>
    <property type="match status" value="1"/>
</dbReference>
<dbReference type="GO" id="GO:0005524">
    <property type="term" value="F:ATP binding"/>
    <property type="evidence" value="ECO:0007669"/>
    <property type="project" value="UniProtKB-KW"/>
</dbReference>
<evidence type="ECO:0000256" key="10">
    <source>
        <dbReference type="ARBA" id="ARBA00049244"/>
    </source>
</evidence>
<dbReference type="SUPFAM" id="SSF48019">
    <property type="entry name" value="post-AAA+ oligomerization domain-like"/>
    <property type="match status" value="1"/>
</dbReference>
<dbReference type="eggNOG" id="COG2812">
    <property type="taxonomic scope" value="Bacteria"/>
</dbReference>
<dbReference type="Gene3D" id="3.40.50.300">
    <property type="entry name" value="P-loop containing nucleotide triphosphate hydrolases"/>
    <property type="match status" value="1"/>
</dbReference>
<dbReference type="InterPro" id="IPR038249">
    <property type="entry name" value="PolIII_tau_V_sf"/>
</dbReference>
<dbReference type="Gene3D" id="1.20.272.10">
    <property type="match status" value="1"/>
</dbReference>
<dbReference type="GO" id="GO:0009360">
    <property type="term" value="C:DNA polymerase III complex"/>
    <property type="evidence" value="ECO:0007669"/>
    <property type="project" value="InterPro"/>
</dbReference>
<evidence type="ECO:0000256" key="7">
    <source>
        <dbReference type="ARBA" id="ARBA00022833"/>
    </source>
</evidence>
<evidence type="ECO:0000313" key="13">
    <source>
        <dbReference type="EMBL" id="ADE11502.1"/>
    </source>
</evidence>
<dbReference type="Pfam" id="PF22608">
    <property type="entry name" value="DNAX_ATPase_lid"/>
    <property type="match status" value="1"/>
</dbReference>
<dbReference type="GO" id="GO:0003887">
    <property type="term" value="F:DNA-directed DNA polymerase activity"/>
    <property type="evidence" value="ECO:0007669"/>
    <property type="project" value="UniProtKB-KW"/>
</dbReference>
<dbReference type="EMBL" id="CP001965">
    <property type="protein sequence ID" value="ADE11502.1"/>
    <property type="molecule type" value="Genomic_DNA"/>
</dbReference>
<dbReference type="PANTHER" id="PTHR11669:SF0">
    <property type="entry name" value="PROTEIN STICHEL-LIKE 2"/>
    <property type="match status" value="1"/>
</dbReference>
<dbReference type="InterPro" id="IPR021029">
    <property type="entry name" value="DNA_pol_III_tau_dom-5"/>
</dbReference>
<reference evidence="13 14" key="1">
    <citation type="submission" date="2010-03" db="EMBL/GenBank/DDBJ databases">
        <title>Complete sequence of Sideroxydans lithotrophicus ES-1.</title>
        <authorList>
            <consortium name="US DOE Joint Genome Institute"/>
            <person name="Lucas S."/>
            <person name="Copeland A."/>
            <person name="Lapidus A."/>
            <person name="Cheng J.-F."/>
            <person name="Bruce D."/>
            <person name="Goodwin L."/>
            <person name="Pitluck S."/>
            <person name="Munk A.C."/>
            <person name="Detter J.C."/>
            <person name="Han C."/>
            <person name="Tapia R."/>
            <person name="Larimer F."/>
            <person name="Land M."/>
            <person name="Hauser L."/>
            <person name="Kyrpides N."/>
            <person name="Ivanova N."/>
            <person name="Emerson D."/>
            <person name="Woyke T."/>
        </authorList>
    </citation>
    <scope>NUCLEOTIDE SEQUENCE [LARGE SCALE GENOMIC DNA]</scope>
    <source>
        <strain evidence="13 14">ES-1</strain>
    </source>
</reference>
<evidence type="ECO:0000256" key="1">
    <source>
        <dbReference type="ARBA" id="ARBA00006360"/>
    </source>
</evidence>
<dbReference type="InterPro" id="IPR045085">
    <property type="entry name" value="HLD_clamp_pol_III_gamma_tau"/>
</dbReference>
<evidence type="ECO:0000256" key="11">
    <source>
        <dbReference type="RuleBase" id="RU364063"/>
    </source>
</evidence>
<dbReference type="InterPro" id="IPR027417">
    <property type="entry name" value="P-loop_NTPase"/>
</dbReference>
<dbReference type="AlphaFoldDB" id="D5CRB6"/>
<dbReference type="KEGG" id="slt:Slit_1265"/>
<dbReference type="FunFam" id="1.20.272.10:FF:000003">
    <property type="entry name" value="DNA polymerase III subunit gamma/tau"/>
    <property type="match status" value="1"/>
</dbReference>
<dbReference type="NCBIfam" id="NF004046">
    <property type="entry name" value="PRK05563.1"/>
    <property type="match status" value="1"/>
</dbReference>
<keyword evidence="9 11" id="KW-0239">DNA-directed DNA polymerase</keyword>
<dbReference type="Gene3D" id="3.30.300.150">
    <property type="entry name" value="DNA polymerase III, tau subunit, domain V"/>
    <property type="match status" value="1"/>
</dbReference>
<evidence type="ECO:0000313" key="14">
    <source>
        <dbReference type="Proteomes" id="UP000001625"/>
    </source>
</evidence>
<dbReference type="InterPro" id="IPR022754">
    <property type="entry name" value="DNA_pol_III_gamma-3"/>
</dbReference>
<comment type="subunit">
    <text evidence="11">DNA polymerase III contains a core (composed of alpha, epsilon and theta chains) that associates with a tau subunit. This core dimerizes to form the POLIII' complex. PolIII' associates with the gamma complex (composed of gamma, delta, delta', psi and chi chains) and with the beta chain to form the complete DNA polymerase III complex.</text>
</comment>
<dbReference type="Pfam" id="PF13177">
    <property type="entry name" value="DNA_pol3_delta2"/>
    <property type="match status" value="1"/>
</dbReference>
<keyword evidence="8 11" id="KW-0067">ATP-binding</keyword>
<keyword evidence="14" id="KW-1185">Reference proteome</keyword>
<name>D5CRB6_SIDLE</name>
<comment type="function">
    <text evidence="11">DNA polymerase III is a complex, multichain enzyme responsible for most of the replicative synthesis in bacteria. This DNA polymerase also exhibits 3' to 5' exonuclease activity.</text>
</comment>
<dbReference type="OrthoDB" id="9810148at2"/>
<feature type="domain" description="AAA+ ATPase" evidence="12">
    <location>
        <begin position="38"/>
        <end position="179"/>
    </location>
</feature>
<keyword evidence="5" id="KW-0479">Metal-binding</keyword>
<keyword evidence="3 11" id="KW-0548">Nucleotidyltransferase</keyword>
<dbReference type="GO" id="GO:0046872">
    <property type="term" value="F:metal ion binding"/>
    <property type="evidence" value="ECO:0007669"/>
    <property type="project" value="UniProtKB-KW"/>
</dbReference>
<keyword evidence="6 11" id="KW-0547">Nucleotide-binding</keyword>
<dbReference type="STRING" id="580332.Slit_1265"/>
<dbReference type="NCBIfam" id="TIGR02397">
    <property type="entry name" value="dnaX_nterm"/>
    <property type="match status" value="1"/>
</dbReference>
<dbReference type="PANTHER" id="PTHR11669">
    <property type="entry name" value="REPLICATION FACTOR C / DNA POLYMERASE III GAMMA-TAU SUBUNIT"/>
    <property type="match status" value="1"/>
</dbReference>
<keyword evidence="2 11" id="KW-0808">Transferase</keyword>
<dbReference type="EC" id="2.7.7.7" evidence="11"/>
<evidence type="ECO:0000256" key="4">
    <source>
        <dbReference type="ARBA" id="ARBA00022705"/>
    </source>
</evidence>
<evidence type="ECO:0000259" key="12">
    <source>
        <dbReference type="SMART" id="SM00382"/>
    </source>
</evidence>
<dbReference type="HOGENOM" id="CLU_006229_6_0_4"/>
<gene>
    <name evidence="11" type="primary">dnaX</name>
    <name evidence="13" type="ordered locus">Slit_1265</name>
</gene>
<dbReference type="InterPro" id="IPR008921">
    <property type="entry name" value="DNA_pol3_clamp-load_cplx_C"/>
</dbReference>
<dbReference type="Pfam" id="PF12169">
    <property type="entry name" value="DNA_pol3_gamma3"/>
    <property type="match status" value="1"/>
</dbReference>
<dbReference type="GO" id="GO:0006261">
    <property type="term" value="P:DNA-templated DNA replication"/>
    <property type="evidence" value="ECO:0007669"/>
    <property type="project" value="TreeGrafter"/>
</dbReference>
<dbReference type="InterPro" id="IPR050238">
    <property type="entry name" value="DNA_Rep/Repair_Clamp_Loader"/>
</dbReference>
<evidence type="ECO:0000256" key="2">
    <source>
        <dbReference type="ARBA" id="ARBA00022679"/>
    </source>
</evidence>
<dbReference type="CDD" id="cd18137">
    <property type="entry name" value="HLD_clamp_pol_III_gamma_tau"/>
    <property type="match status" value="1"/>
</dbReference>
<evidence type="ECO:0000256" key="5">
    <source>
        <dbReference type="ARBA" id="ARBA00022723"/>
    </source>
</evidence>
<evidence type="ECO:0000256" key="9">
    <source>
        <dbReference type="ARBA" id="ARBA00022932"/>
    </source>
</evidence>
<evidence type="ECO:0000256" key="6">
    <source>
        <dbReference type="ARBA" id="ARBA00022741"/>
    </source>
</evidence>
<dbReference type="FunFam" id="3.40.50.300:FF:000014">
    <property type="entry name" value="DNA polymerase III subunit gamma/tau"/>
    <property type="match status" value="1"/>
</dbReference>
<comment type="catalytic activity">
    <reaction evidence="10 11">
        <text>DNA(n) + a 2'-deoxyribonucleoside 5'-triphosphate = DNA(n+1) + diphosphate</text>
        <dbReference type="Rhea" id="RHEA:22508"/>
        <dbReference type="Rhea" id="RHEA-COMP:17339"/>
        <dbReference type="Rhea" id="RHEA-COMP:17340"/>
        <dbReference type="ChEBI" id="CHEBI:33019"/>
        <dbReference type="ChEBI" id="CHEBI:61560"/>
        <dbReference type="ChEBI" id="CHEBI:173112"/>
        <dbReference type="EC" id="2.7.7.7"/>
    </reaction>
</comment>
<sequence length="537" mass="58533">MSATSVLARKWRPRNFAQLAGQEHVVQALTNALTQNRLHHAYLFTGTRGVGKTTIARIFAKSLNCETGVTATPCGVCGACTEIDSGRFVDLIELDAASNTQVDNMRELLESALYAPTSGRFKVYIIDEVHMLSKSAFNAMLKTLEEPPSHVKFILATTDPQKIPVTVLSRCLQFNLKQLPPALILTHLQYVLGQENIPFEIGALNLVARAAQGSMRDALSLLDQAIAYSSGKVDEALVRTMLGAIDQGYLFDLLQMLRVEDGAGLLRIADDMAMRSLAFEAALQDLATLLHRIALAQTIPNAIAEDEPERARLFELAQQFTPEEIQLNYQIAIHGRNEIDLAPDEYAGFTMTLLRMLAFAPQGAKASAGQGAPKPAPVTVPRAAPAAAEYVAAEPVPAMQSASVRTVESGTDLDWNTLLSQLNLQGMARELAKNSVLASFGDSRVVLNLAPQHKHLQSNKIAQEKLQAALSDYFVKPIKLTVELGAEKNAATPAAVEQQEKQTRQQQAEEAIRQDSFVREAQVHLGAQVIENSIRPI</sequence>
<proteinExistence type="inferred from homology"/>
<dbReference type="SUPFAM" id="SSF52540">
    <property type="entry name" value="P-loop containing nucleoside triphosphate hydrolases"/>
    <property type="match status" value="1"/>
</dbReference>
<dbReference type="SMART" id="SM00382">
    <property type="entry name" value="AAA"/>
    <property type="match status" value="1"/>
</dbReference>
<dbReference type="InterPro" id="IPR003593">
    <property type="entry name" value="AAA+_ATPase"/>
</dbReference>
<evidence type="ECO:0000256" key="8">
    <source>
        <dbReference type="ARBA" id="ARBA00022840"/>
    </source>
</evidence>
<dbReference type="GO" id="GO:0003677">
    <property type="term" value="F:DNA binding"/>
    <property type="evidence" value="ECO:0007669"/>
    <property type="project" value="InterPro"/>
</dbReference>
<dbReference type="RefSeq" id="WP_013029400.1">
    <property type="nucleotide sequence ID" value="NC_013959.1"/>
</dbReference>
<evidence type="ECO:0000256" key="3">
    <source>
        <dbReference type="ARBA" id="ARBA00022695"/>
    </source>
</evidence>